<feature type="compositionally biased region" description="Low complexity" evidence="1">
    <location>
        <begin position="169"/>
        <end position="185"/>
    </location>
</feature>
<feature type="compositionally biased region" description="Polar residues" evidence="1">
    <location>
        <begin position="94"/>
        <end position="104"/>
    </location>
</feature>
<protein>
    <submittedName>
        <fullName evidence="2">Uncharacterized protein</fullName>
    </submittedName>
</protein>
<feature type="non-terminal residue" evidence="2">
    <location>
        <position position="1"/>
    </location>
</feature>
<feature type="compositionally biased region" description="Polar residues" evidence="1">
    <location>
        <begin position="134"/>
        <end position="152"/>
    </location>
</feature>
<organism evidence="2 3">
    <name type="scientific">Astrephomene gubernaculifera</name>
    <dbReference type="NCBI Taxonomy" id="47775"/>
    <lineage>
        <taxon>Eukaryota</taxon>
        <taxon>Viridiplantae</taxon>
        <taxon>Chlorophyta</taxon>
        <taxon>core chlorophytes</taxon>
        <taxon>Chlorophyceae</taxon>
        <taxon>CS clade</taxon>
        <taxon>Chlamydomonadales</taxon>
        <taxon>Astrephomenaceae</taxon>
        <taxon>Astrephomene</taxon>
    </lineage>
</organism>
<proteinExistence type="predicted"/>
<name>A0AAD3DYG1_9CHLO</name>
<keyword evidence="3" id="KW-1185">Reference proteome</keyword>
<feature type="region of interest" description="Disordered" evidence="1">
    <location>
        <begin position="91"/>
        <end position="218"/>
    </location>
</feature>
<gene>
    <name evidence="2" type="ORF">Agub_g12594</name>
</gene>
<feature type="compositionally biased region" description="Low complexity" evidence="1">
    <location>
        <begin position="199"/>
        <end position="218"/>
    </location>
</feature>
<evidence type="ECO:0000313" key="2">
    <source>
        <dbReference type="EMBL" id="GFR50380.1"/>
    </source>
</evidence>
<dbReference type="EMBL" id="BMAR01000037">
    <property type="protein sequence ID" value="GFR50380.1"/>
    <property type="molecule type" value="Genomic_DNA"/>
</dbReference>
<dbReference type="AlphaFoldDB" id="A0AAD3DYG1"/>
<sequence length="218" mass="22905">MHSPVLQGNITACAGLSGNAPYSQVSAGHPRSMLRDRVHGCATRPPASASNHRLSLLHGFAQALARQRRHPCRCSSQHAPTSTIIPKALGSRTALPQSRQSLQCVHQPLEGPPCSSPPLTAQNKRSGFLACQASRGSSSEGTALSGQGASSNGDGGIPHVLQSPGQNSQQEQQHQQQHQQQQQQELDVRQPEGQRQLEAAAAAGRAVDAGGPAARWPA</sequence>
<evidence type="ECO:0000313" key="3">
    <source>
        <dbReference type="Proteomes" id="UP001054857"/>
    </source>
</evidence>
<comment type="caution">
    <text evidence="2">The sequence shown here is derived from an EMBL/GenBank/DDBJ whole genome shotgun (WGS) entry which is preliminary data.</text>
</comment>
<evidence type="ECO:0000256" key="1">
    <source>
        <dbReference type="SAM" id="MobiDB-lite"/>
    </source>
</evidence>
<reference evidence="2 3" key="1">
    <citation type="journal article" date="2021" name="Sci. Rep.">
        <title>Genome sequencing of the multicellular alga Astrephomene provides insights into convergent evolution of germ-soma differentiation.</title>
        <authorList>
            <person name="Yamashita S."/>
            <person name="Yamamoto K."/>
            <person name="Matsuzaki R."/>
            <person name="Suzuki S."/>
            <person name="Yamaguchi H."/>
            <person name="Hirooka S."/>
            <person name="Minakuchi Y."/>
            <person name="Miyagishima S."/>
            <person name="Kawachi M."/>
            <person name="Toyoda A."/>
            <person name="Nozaki H."/>
        </authorList>
    </citation>
    <scope>NUCLEOTIDE SEQUENCE [LARGE SCALE GENOMIC DNA]</scope>
    <source>
        <strain evidence="2 3">NIES-4017</strain>
    </source>
</reference>
<dbReference type="Proteomes" id="UP001054857">
    <property type="component" value="Unassembled WGS sequence"/>
</dbReference>
<accession>A0AAD3DYG1</accession>